<dbReference type="AlphaFoldDB" id="A0A7G9W7N7"/>
<protein>
    <submittedName>
        <fullName evidence="1">DUF3793 family protein</fullName>
    </submittedName>
</protein>
<organism evidence="1 2">
    <name type="scientific">Alkalicella caledoniensis</name>
    <dbReference type="NCBI Taxonomy" id="2731377"/>
    <lineage>
        <taxon>Bacteria</taxon>
        <taxon>Bacillati</taxon>
        <taxon>Bacillota</taxon>
        <taxon>Clostridia</taxon>
        <taxon>Eubacteriales</taxon>
        <taxon>Proteinivoracaceae</taxon>
        <taxon>Alkalicella</taxon>
    </lineage>
</organism>
<dbReference type="Proteomes" id="UP000516160">
    <property type="component" value="Chromosome"/>
</dbReference>
<dbReference type="InterPro" id="IPR024523">
    <property type="entry name" value="DUF3793"/>
</dbReference>
<proteinExistence type="predicted"/>
<dbReference type="Pfam" id="PF12672">
    <property type="entry name" value="DUF3793"/>
    <property type="match status" value="1"/>
</dbReference>
<name>A0A7G9W7N7_ALKCA</name>
<gene>
    <name evidence="1" type="ORF">HYG86_07810</name>
</gene>
<accession>A0A7G9W7N7</accession>
<evidence type="ECO:0000313" key="1">
    <source>
        <dbReference type="EMBL" id="QNO14699.1"/>
    </source>
</evidence>
<evidence type="ECO:0000313" key="2">
    <source>
        <dbReference type="Proteomes" id="UP000516160"/>
    </source>
</evidence>
<reference evidence="1 2" key="1">
    <citation type="submission" date="2020-07" db="EMBL/GenBank/DDBJ databases">
        <title>Alkalicella. sp. LB2 genome.</title>
        <authorList>
            <person name="Postec A."/>
            <person name="Quemeneur M."/>
        </authorList>
    </citation>
    <scope>NUCLEOTIDE SEQUENCE [LARGE SCALE GENOMIC DNA]</scope>
    <source>
        <strain evidence="1 2">LB2</strain>
    </source>
</reference>
<sequence>MSIALYTCCSQPCNDSRFIQIVEMLGPVLFRAKPAEIVNFPKGSKMADARKEQIKEMVDKGGKIQYREFTTCHGCTKLLFFDIYMLEATLMDEEIYLFLQFLDYPLEFNIETYLDILITKMKKGEMPHEIGIFLGYPLKDVMGFMGYSTSKLTKINGWKVYGDPQQSDELYNKISTARARFKELLKIHQPENILSVI</sequence>
<dbReference type="RefSeq" id="WP_213168606.1">
    <property type="nucleotide sequence ID" value="NZ_CP058559.1"/>
</dbReference>
<dbReference type="KEGG" id="acae:HYG86_07810"/>
<keyword evidence="2" id="KW-1185">Reference proteome</keyword>
<dbReference type="EMBL" id="CP058559">
    <property type="protein sequence ID" value="QNO14699.1"/>
    <property type="molecule type" value="Genomic_DNA"/>
</dbReference>